<dbReference type="SUPFAM" id="SSF81383">
    <property type="entry name" value="F-box domain"/>
    <property type="match status" value="1"/>
</dbReference>
<dbReference type="CDD" id="cd09917">
    <property type="entry name" value="F-box_SF"/>
    <property type="match status" value="1"/>
</dbReference>
<dbReference type="AlphaFoldDB" id="A0A4S9Y048"/>
<protein>
    <recommendedName>
        <fullName evidence="2">F-box domain-containing protein</fullName>
    </recommendedName>
</protein>
<gene>
    <name evidence="3" type="ORF">D6C84_03404</name>
</gene>
<sequence>MTCLLDLSHELLQGILSEVDGHDLAALNATCRAFNSFVKGNRLLCKSVFLRSWDHPAEAEPCWETSVRNLVALKKLLESENLETKVRKTRKRRFKSSETDIHQREAFEWAAPLITPLLTVKNGKKNTRFLADLFKSQNNIDAFLASSSLFESAGNLTQQPATTSELRQLAAKLHCLYGVPIDCQIPPMLVHEDSDDNSPSPSYSVLWHPDSAAESVQIPTNNYARAVVYDLRRYTAESFWGPFKSDGSQNVDWEKVEAIMVVLGYNMRLFNRRAPHVFEPIWETPFNGASPNSYVSAPPKGLVREPSPLGDLDMQDPYGITGEWMRVVCFLDYHDLFAFNFLHSVPADQPRDPINTREAIRIIRLKLRVSAIEPPGPEDGQDYPVVSFTGTSWSLHASWDANANSQIRGVVRQTPEGEIRWTTFSIFHSEERWRSEGIQVGGIRSGRGVLGNWFDKDFDRHGPAGPTAFWKVSDYIEDKDAEEGAPDDASLGDDDSDGDTEYMSD</sequence>
<accession>A0A4S9Y048</accession>
<dbReference type="InterPro" id="IPR036047">
    <property type="entry name" value="F-box-like_dom_sf"/>
</dbReference>
<dbReference type="Proteomes" id="UP000310039">
    <property type="component" value="Unassembled WGS sequence"/>
</dbReference>
<feature type="region of interest" description="Disordered" evidence="1">
    <location>
        <begin position="473"/>
        <end position="505"/>
    </location>
</feature>
<dbReference type="Pfam" id="PF00646">
    <property type="entry name" value="F-box"/>
    <property type="match status" value="1"/>
</dbReference>
<evidence type="ECO:0000256" key="1">
    <source>
        <dbReference type="SAM" id="MobiDB-lite"/>
    </source>
</evidence>
<dbReference type="InterPro" id="IPR001810">
    <property type="entry name" value="F-box_dom"/>
</dbReference>
<organism evidence="3 4">
    <name type="scientific">Aureobasidium pullulans</name>
    <name type="common">Black yeast</name>
    <name type="synonym">Pullularia pullulans</name>
    <dbReference type="NCBI Taxonomy" id="5580"/>
    <lineage>
        <taxon>Eukaryota</taxon>
        <taxon>Fungi</taxon>
        <taxon>Dikarya</taxon>
        <taxon>Ascomycota</taxon>
        <taxon>Pezizomycotina</taxon>
        <taxon>Dothideomycetes</taxon>
        <taxon>Dothideomycetidae</taxon>
        <taxon>Dothideales</taxon>
        <taxon>Saccotheciaceae</taxon>
        <taxon>Aureobasidium</taxon>
    </lineage>
</organism>
<comment type="caution">
    <text evidence="3">The sequence shown here is derived from an EMBL/GenBank/DDBJ whole genome shotgun (WGS) entry which is preliminary data.</text>
</comment>
<feature type="compositionally biased region" description="Acidic residues" evidence="1">
    <location>
        <begin position="475"/>
        <end position="505"/>
    </location>
</feature>
<name>A0A4S9Y048_AURPU</name>
<dbReference type="EMBL" id="QZBT01000034">
    <property type="protein sequence ID" value="THZ85345.1"/>
    <property type="molecule type" value="Genomic_DNA"/>
</dbReference>
<evidence type="ECO:0000259" key="2">
    <source>
        <dbReference type="Pfam" id="PF00646"/>
    </source>
</evidence>
<evidence type="ECO:0000313" key="3">
    <source>
        <dbReference type="EMBL" id="THZ85345.1"/>
    </source>
</evidence>
<evidence type="ECO:0000313" key="4">
    <source>
        <dbReference type="Proteomes" id="UP000310039"/>
    </source>
</evidence>
<reference evidence="3 4" key="1">
    <citation type="submission" date="2018-10" db="EMBL/GenBank/DDBJ databases">
        <title>Fifty Aureobasidium pullulans genomes reveal a recombining polyextremotolerant generalist.</title>
        <authorList>
            <person name="Gostincar C."/>
            <person name="Turk M."/>
            <person name="Zajc J."/>
            <person name="Gunde-Cimerman N."/>
        </authorList>
    </citation>
    <scope>NUCLEOTIDE SEQUENCE [LARGE SCALE GENOMIC DNA]</scope>
    <source>
        <strain evidence="3 4">EXF-3403</strain>
    </source>
</reference>
<feature type="domain" description="F-box" evidence="2">
    <location>
        <begin position="4"/>
        <end position="45"/>
    </location>
</feature>
<proteinExistence type="predicted"/>